<keyword evidence="2" id="KW-0963">Cytoplasm</keyword>
<comment type="subcellular location">
    <subcellularLocation>
        <location evidence="1">Cytoplasm</location>
    </subcellularLocation>
</comment>
<dbReference type="GO" id="GO:0033617">
    <property type="term" value="P:mitochondrial respiratory chain complex IV assembly"/>
    <property type="evidence" value="ECO:0007669"/>
    <property type="project" value="TreeGrafter"/>
</dbReference>
<dbReference type="PANTHER" id="PTHR21107:SF2">
    <property type="entry name" value="CYTOCHROME C OXIDASE ASSEMBLY PROTEIN COX19"/>
    <property type="match status" value="1"/>
</dbReference>
<dbReference type="GeneID" id="119735013"/>
<proteinExistence type="inferred from homology"/>
<dbReference type="GO" id="GO:0005758">
    <property type="term" value="C:mitochondrial intermembrane space"/>
    <property type="evidence" value="ECO:0007669"/>
    <property type="project" value="TreeGrafter"/>
</dbReference>
<evidence type="ECO:0000256" key="2">
    <source>
        <dbReference type="ARBA" id="ARBA00022490"/>
    </source>
</evidence>
<dbReference type="EnsemblMetazoa" id="XM_038208692.1">
    <property type="protein sequence ID" value="XP_038064620.1"/>
    <property type="gene ID" value="LOC119735013"/>
</dbReference>
<reference evidence="6" key="1">
    <citation type="submission" date="2022-11" db="UniProtKB">
        <authorList>
            <consortium name="EnsemblMetazoa"/>
        </authorList>
    </citation>
    <scope>IDENTIFICATION</scope>
</reference>
<dbReference type="Proteomes" id="UP000887568">
    <property type="component" value="Unplaced"/>
</dbReference>
<dbReference type="InterPro" id="IPR051383">
    <property type="entry name" value="COX19"/>
</dbReference>
<evidence type="ECO:0000256" key="5">
    <source>
        <dbReference type="SAM" id="MobiDB-lite"/>
    </source>
</evidence>
<sequence>MSAMNFGQKSFKPRPPDKGSFPLDHDGECKKFKENFMECLRKHHNDNNQCRLQTMEYLQCRMERDLMTKEPMKKLGFADMDATKEQSS</sequence>
<name>A0A914AKU4_PATMI</name>
<comment type="similarity">
    <text evidence="4">Belongs to the COX19 family.</text>
</comment>
<evidence type="ECO:0000256" key="4">
    <source>
        <dbReference type="ARBA" id="ARBA00038223"/>
    </source>
</evidence>
<dbReference type="RefSeq" id="XP_038064620.1">
    <property type="nucleotide sequence ID" value="XM_038208692.1"/>
</dbReference>
<evidence type="ECO:0008006" key="8">
    <source>
        <dbReference type="Google" id="ProtNLM"/>
    </source>
</evidence>
<dbReference type="AlphaFoldDB" id="A0A914AKU4"/>
<protein>
    <recommendedName>
        <fullName evidence="8">Cytochrome c oxidase assembly protein COX19</fullName>
    </recommendedName>
</protein>
<evidence type="ECO:0000256" key="1">
    <source>
        <dbReference type="ARBA" id="ARBA00004496"/>
    </source>
</evidence>
<organism evidence="6 7">
    <name type="scientific">Patiria miniata</name>
    <name type="common">Bat star</name>
    <name type="synonym">Asterina miniata</name>
    <dbReference type="NCBI Taxonomy" id="46514"/>
    <lineage>
        <taxon>Eukaryota</taxon>
        <taxon>Metazoa</taxon>
        <taxon>Echinodermata</taxon>
        <taxon>Eleutherozoa</taxon>
        <taxon>Asterozoa</taxon>
        <taxon>Asteroidea</taxon>
        <taxon>Valvatacea</taxon>
        <taxon>Valvatida</taxon>
        <taxon>Asterinidae</taxon>
        <taxon>Patiria</taxon>
    </lineage>
</organism>
<dbReference type="OMA" id="GTNDEAC"/>
<keyword evidence="7" id="KW-1185">Reference proteome</keyword>
<dbReference type="OrthoDB" id="268594at2759"/>
<feature type="region of interest" description="Disordered" evidence="5">
    <location>
        <begin position="1"/>
        <end position="24"/>
    </location>
</feature>
<evidence type="ECO:0000313" key="7">
    <source>
        <dbReference type="Proteomes" id="UP000887568"/>
    </source>
</evidence>
<dbReference type="PROSITE" id="PS51808">
    <property type="entry name" value="CHCH"/>
    <property type="match status" value="1"/>
</dbReference>
<evidence type="ECO:0000313" key="6">
    <source>
        <dbReference type="EnsemblMetazoa" id="XP_038064620.1"/>
    </source>
</evidence>
<keyword evidence="3" id="KW-1015">Disulfide bond</keyword>
<accession>A0A914AKU4</accession>
<evidence type="ECO:0000256" key="3">
    <source>
        <dbReference type="ARBA" id="ARBA00023157"/>
    </source>
</evidence>
<dbReference type="PANTHER" id="PTHR21107">
    <property type="entry name" value="CYTOCHROME C OXIDASE ASSEMBLY PROTEIN COX19"/>
    <property type="match status" value="1"/>
</dbReference>